<evidence type="ECO:0000313" key="2">
    <source>
        <dbReference type="Proteomes" id="UP001237292"/>
    </source>
</evidence>
<proteinExistence type="predicted"/>
<keyword evidence="1" id="KW-0255">Endonuclease</keyword>
<protein>
    <submittedName>
        <fullName evidence="1">HNH endonuclease signature motif containing protein</fullName>
    </submittedName>
</protein>
<dbReference type="Gene3D" id="1.10.30.50">
    <property type="match status" value="1"/>
</dbReference>
<keyword evidence="1" id="KW-0540">Nuclease</keyword>
<keyword evidence="2" id="KW-1185">Reference proteome</keyword>
<name>A0ABY9NP30_9PSED</name>
<keyword evidence="1" id="KW-0378">Hydrolase</keyword>
<dbReference type="RefSeq" id="WP_282878354.1">
    <property type="nucleotide sequence ID" value="NZ_CP133164.1"/>
</dbReference>
<organism evidence="1 2">
    <name type="scientific">Pseudomonas piscis</name>
    <dbReference type="NCBI Taxonomy" id="2614538"/>
    <lineage>
        <taxon>Bacteria</taxon>
        <taxon>Pseudomonadati</taxon>
        <taxon>Pseudomonadota</taxon>
        <taxon>Gammaproteobacteria</taxon>
        <taxon>Pseudomonadales</taxon>
        <taxon>Pseudomonadaceae</taxon>
        <taxon>Pseudomonas</taxon>
    </lineage>
</organism>
<dbReference type="CDD" id="cd00085">
    <property type="entry name" value="HNHc"/>
    <property type="match status" value="1"/>
</dbReference>
<dbReference type="Proteomes" id="UP001237292">
    <property type="component" value="Chromosome"/>
</dbReference>
<dbReference type="GO" id="GO:0004519">
    <property type="term" value="F:endonuclease activity"/>
    <property type="evidence" value="ECO:0007669"/>
    <property type="project" value="UniProtKB-KW"/>
</dbReference>
<dbReference type="EMBL" id="CP133164">
    <property type="protein sequence ID" value="WMN19987.1"/>
    <property type="molecule type" value="Genomic_DNA"/>
</dbReference>
<sequence length="289" mass="32487">MRAITPPMQNPEDVFNLCINSISDQNLRARLSLVTGDIIDAAHDYFDKAQVRNLFSIPPNVCRNNEVVIGTVTKEELKKVYSDHMVGIGKPARNIYDLLLASAPRRKCPFCGFGQATTLDHYLPKTKFPLLSVLPWNLVPSCKDCNTGKSSTIATSENEQTLHPYFEQRSIVEEQWLRARLIMSTPPVLEFYVDPPQHWDPIEKARVESHFLSYKLATRFSIEASNELAGLKDTFSVLWGDLGFAGVQLHLQGTARGKAGQHANSWDTAMYEALAASHWYVSGGFRNFI</sequence>
<dbReference type="InterPro" id="IPR003615">
    <property type="entry name" value="HNH_nuc"/>
</dbReference>
<reference evidence="1 2" key="1">
    <citation type="journal article" date="2023" name="Access Microbiol">
        <title>The genome of a steinernematid-associated Pseudomonas piscis bacterium encodes the biosynthesis of insect toxins.</title>
        <authorList>
            <person name="Awori R.M."/>
            <person name="Hendre P."/>
            <person name="Amugune N.O."/>
        </authorList>
    </citation>
    <scope>NUCLEOTIDE SEQUENCE [LARGE SCALE GENOMIC DNA]</scope>
    <source>
        <strain evidence="1 2">75</strain>
    </source>
</reference>
<gene>
    <name evidence="1" type="ORF">QL104_11540</name>
</gene>
<accession>A0ABY9NP30</accession>
<evidence type="ECO:0000313" key="1">
    <source>
        <dbReference type="EMBL" id="WMN19987.1"/>
    </source>
</evidence>